<evidence type="ECO:0000313" key="1">
    <source>
        <dbReference type="Proteomes" id="UP000887540"/>
    </source>
</evidence>
<keyword evidence="1" id="KW-1185">Reference proteome</keyword>
<dbReference type="Proteomes" id="UP000887540">
    <property type="component" value="Unplaced"/>
</dbReference>
<dbReference type="PRINTS" id="PR00080">
    <property type="entry name" value="SDRFAMILY"/>
</dbReference>
<accession>A0A914CHB3</accession>
<dbReference type="WBParaSite" id="ACRNAN_scaffold10671.g11456.t1">
    <property type="protein sequence ID" value="ACRNAN_scaffold10671.g11456.t1"/>
    <property type="gene ID" value="ACRNAN_scaffold10671.g11456"/>
</dbReference>
<dbReference type="AlphaFoldDB" id="A0A914CHB3"/>
<proteinExistence type="predicted"/>
<dbReference type="SUPFAM" id="SSF51735">
    <property type="entry name" value="NAD(P)-binding Rossmann-fold domains"/>
    <property type="match status" value="1"/>
</dbReference>
<evidence type="ECO:0000313" key="2">
    <source>
        <dbReference type="WBParaSite" id="ACRNAN_scaffold10671.g11456.t1"/>
    </source>
</evidence>
<sequence>MRRFEGKVVIATGSSSGIGQATAVRFGAEGACVTIHGRNPEGIAETEQMLRGKGVNPSNIVAVLGEVKKDTTLHGLIDQTVQKFGKIDILVNNAGGSAEQVGQETDKFESYDYIFDLNLKSCMKLVEYAKPHLEKTKGNIVNVSSVDGVRP</sequence>
<dbReference type="PANTHER" id="PTHR44115">
    <property type="entry name" value="PROTEIN CBG09704"/>
    <property type="match status" value="1"/>
</dbReference>
<dbReference type="Gene3D" id="3.40.50.720">
    <property type="entry name" value="NAD(P)-binding Rossmann-like Domain"/>
    <property type="match status" value="1"/>
</dbReference>
<dbReference type="PRINTS" id="PR00081">
    <property type="entry name" value="GDHRDH"/>
</dbReference>
<dbReference type="InterPro" id="IPR036291">
    <property type="entry name" value="NAD(P)-bd_dom_sf"/>
</dbReference>
<name>A0A914CHB3_9BILA</name>
<dbReference type="InterPro" id="IPR002347">
    <property type="entry name" value="SDR_fam"/>
</dbReference>
<dbReference type="Pfam" id="PF00106">
    <property type="entry name" value="adh_short"/>
    <property type="match status" value="1"/>
</dbReference>
<organism evidence="1 2">
    <name type="scientific">Acrobeloides nanus</name>
    <dbReference type="NCBI Taxonomy" id="290746"/>
    <lineage>
        <taxon>Eukaryota</taxon>
        <taxon>Metazoa</taxon>
        <taxon>Ecdysozoa</taxon>
        <taxon>Nematoda</taxon>
        <taxon>Chromadorea</taxon>
        <taxon>Rhabditida</taxon>
        <taxon>Tylenchina</taxon>
        <taxon>Cephalobomorpha</taxon>
        <taxon>Cephaloboidea</taxon>
        <taxon>Cephalobidae</taxon>
        <taxon>Acrobeloides</taxon>
    </lineage>
</organism>
<protein>
    <submittedName>
        <fullName evidence="2">Uncharacterized protein</fullName>
    </submittedName>
</protein>
<reference evidence="2" key="1">
    <citation type="submission" date="2022-11" db="UniProtKB">
        <authorList>
            <consortium name="WormBaseParasite"/>
        </authorList>
    </citation>
    <scope>IDENTIFICATION</scope>
</reference>
<dbReference type="PANTHER" id="PTHR44115:SF4">
    <property type="entry name" value="OXIDOREDUCTASE"/>
    <property type="match status" value="1"/>
</dbReference>